<gene>
    <name evidence="2" type="ORF">BHM03_00027196</name>
</gene>
<evidence type="ECO:0000256" key="1">
    <source>
        <dbReference type="SAM" id="MobiDB-lite"/>
    </source>
</evidence>
<evidence type="ECO:0000313" key="2">
    <source>
        <dbReference type="EMBL" id="RZR73704.1"/>
    </source>
</evidence>
<dbReference type="Proteomes" id="UP000290560">
    <property type="component" value="Unassembled WGS sequence"/>
</dbReference>
<proteinExistence type="predicted"/>
<dbReference type="AlphaFoldDB" id="A0A444GDN0"/>
<sequence length="161" mass="16812">NSVHKDSPRNFSNSKGQGRPFQKDCPNPSCPLCTTASAPTQATTTLARKKSLLRPAPLPLLAAALAVGAASCKLAAGDRSLWTPCNRLPLRAPRCKWLCLQAVAYGLLPLQASPSSIQSSPCRGPWPHLVAPLQGTLAIADRPLAGVQAVAGGHYRGPGYG</sequence>
<organism evidence="2">
    <name type="scientific">Ensete ventricosum</name>
    <name type="common">Abyssinian banana</name>
    <name type="synonym">Musa ensete</name>
    <dbReference type="NCBI Taxonomy" id="4639"/>
    <lineage>
        <taxon>Eukaryota</taxon>
        <taxon>Viridiplantae</taxon>
        <taxon>Streptophyta</taxon>
        <taxon>Embryophyta</taxon>
        <taxon>Tracheophyta</taxon>
        <taxon>Spermatophyta</taxon>
        <taxon>Magnoliopsida</taxon>
        <taxon>Liliopsida</taxon>
        <taxon>Zingiberales</taxon>
        <taxon>Musaceae</taxon>
        <taxon>Ensete</taxon>
    </lineage>
</organism>
<name>A0A444GDN0_ENSVE</name>
<accession>A0A444GDN0</accession>
<feature type="non-terminal residue" evidence="2">
    <location>
        <position position="1"/>
    </location>
</feature>
<protein>
    <submittedName>
        <fullName evidence="2">Uncharacterized protein</fullName>
    </submittedName>
</protein>
<dbReference type="EMBL" id="KV875994">
    <property type="protein sequence ID" value="RZR73704.1"/>
    <property type="molecule type" value="Genomic_DNA"/>
</dbReference>
<reference evidence="2" key="1">
    <citation type="journal article" date="2018" name="Data Brief">
        <title>Genome sequence data from 17 accessions of Ensete ventricosum, a staple food crop for millions in Ethiopia.</title>
        <authorList>
            <person name="Yemataw Z."/>
            <person name="Muzemil S."/>
            <person name="Ambachew D."/>
            <person name="Tripathi L."/>
            <person name="Tesfaye K."/>
            <person name="Chala A."/>
            <person name="Farbos A."/>
            <person name="O'Neill P."/>
            <person name="Moore K."/>
            <person name="Grant M."/>
            <person name="Studholme D.J."/>
        </authorList>
    </citation>
    <scope>NUCLEOTIDE SEQUENCE [LARGE SCALE GENOMIC DNA]</scope>
    <source>
        <tissue evidence="2">Leaf</tissue>
    </source>
</reference>
<feature type="region of interest" description="Disordered" evidence="1">
    <location>
        <begin position="1"/>
        <end position="23"/>
    </location>
</feature>